<dbReference type="Gene3D" id="3.40.50.300">
    <property type="entry name" value="P-loop containing nucleotide triphosphate hydrolases"/>
    <property type="match status" value="1"/>
</dbReference>
<keyword evidence="5 8" id="KW-0418">Kinase</keyword>
<accession>I7JAD1</accession>
<dbReference type="VEuPathDB" id="PiroplasmaDB:BMR1_02g02825"/>
<dbReference type="Pfam" id="PF00625">
    <property type="entry name" value="Guanylate_kin"/>
    <property type="match status" value="1"/>
</dbReference>
<gene>
    <name evidence="8" type="ORF">BMR1_02g02825</name>
</gene>
<organism evidence="8 9">
    <name type="scientific">Babesia microti (strain RI)</name>
    <dbReference type="NCBI Taxonomy" id="1133968"/>
    <lineage>
        <taxon>Eukaryota</taxon>
        <taxon>Sar</taxon>
        <taxon>Alveolata</taxon>
        <taxon>Apicomplexa</taxon>
        <taxon>Aconoidasida</taxon>
        <taxon>Piroplasmida</taxon>
        <taxon>Babesiidae</taxon>
        <taxon>Babesia</taxon>
    </lineage>
</organism>
<dbReference type="CDD" id="cd00071">
    <property type="entry name" value="GMPK"/>
    <property type="match status" value="1"/>
</dbReference>
<name>I7JAD1_BABMR</name>
<comment type="similarity">
    <text evidence="1">Belongs to the guanylate kinase family.</text>
</comment>
<evidence type="ECO:0000256" key="1">
    <source>
        <dbReference type="ARBA" id="ARBA00005790"/>
    </source>
</evidence>
<dbReference type="FunFam" id="3.30.63.10:FF:000002">
    <property type="entry name" value="Guanylate kinase 1"/>
    <property type="match status" value="1"/>
</dbReference>
<evidence type="ECO:0000256" key="3">
    <source>
        <dbReference type="ARBA" id="ARBA00022679"/>
    </source>
</evidence>
<dbReference type="PROSITE" id="PS50052">
    <property type="entry name" value="GUANYLATE_KINASE_2"/>
    <property type="match status" value="1"/>
</dbReference>
<reference evidence="8 9" key="3">
    <citation type="journal article" date="2016" name="Sci. Rep.">
        <title>Genome-wide diversity and gene expression profiling of Babesia microti isolates identify polymorphic genes that mediate host-pathogen interactions.</title>
        <authorList>
            <person name="Silva J.C."/>
            <person name="Cornillot E."/>
            <person name="McCracken C."/>
            <person name="Usmani-Brown S."/>
            <person name="Dwivedi A."/>
            <person name="Ifeonu O.O."/>
            <person name="Crabtree J."/>
            <person name="Gotia H.T."/>
            <person name="Virji A.Z."/>
            <person name="Reynes C."/>
            <person name="Colinge J."/>
            <person name="Kumar V."/>
            <person name="Lawres L."/>
            <person name="Pazzi J.E."/>
            <person name="Pablo J.V."/>
            <person name="Hung C."/>
            <person name="Brancato J."/>
            <person name="Kumari P."/>
            <person name="Orvis J."/>
            <person name="Tretina K."/>
            <person name="Chibucos M."/>
            <person name="Ott S."/>
            <person name="Sadzewicz L."/>
            <person name="Sengamalay N."/>
            <person name="Shetty A.C."/>
            <person name="Su Q."/>
            <person name="Tallon L."/>
            <person name="Fraser C.M."/>
            <person name="Frutos R."/>
            <person name="Molina D.M."/>
            <person name="Krause P.J."/>
            <person name="Ben Mamoun C."/>
        </authorList>
    </citation>
    <scope>NUCLEOTIDE SEQUENCE [LARGE SCALE GENOMIC DNA]</scope>
    <source>
        <strain evidence="8 9">RI</strain>
    </source>
</reference>
<dbReference type="InterPro" id="IPR020590">
    <property type="entry name" value="Guanylate_kinase_CS"/>
</dbReference>
<dbReference type="SMART" id="SM00072">
    <property type="entry name" value="GuKc"/>
    <property type="match status" value="1"/>
</dbReference>
<dbReference type="KEGG" id="bmic:BMR1_02g02825"/>
<dbReference type="Proteomes" id="UP000002899">
    <property type="component" value="Chromosome II"/>
</dbReference>
<evidence type="ECO:0000256" key="2">
    <source>
        <dbReference type="ARBA" id="ARBA00012961"/>
    </source>
</evidence>
<dbReference type="OMA" id="NFITHEV"/>
<evidence type="ECO:0000256" key="4">
    <source>
        <dbReference type="ARBA" id="ARBA00022741"/>
    </source>
</evidence>
<evidence type="ECO:0000313" key="8">
    <source>
        <dbReference type="EMBL" id="CCF73719.1"/>
    </source>
</evidence>
<dbReference type="EC" id="2.7.4.8" evidence="2"/>
<evidence type="ECO:0000256" key="6">
    <source>
        <dbReference type="ARBA" id="ARBA00022840"/>
    </source>
</evidence>
<dbReference type="GeneID" id="24424347"/>
<dbReference type="InterPro" id="IPR008145">
    <property type="entry name" value="GK/Ca_channel_bsu"/>
</dbReference>
<reference evidence="8 9" key="2">
    <citation type="journal article" date="2013" name="PLoS ONE">
        <title>Whole genome mapping and re-organization of the nuclear and mitochondrial genomes of Babesia microti isolates.</title>
        <authorList>
            <person name="Cornillot E."/>
            <person name="Dassouli A."/>
            <person name="Garg A."/>
            <person name="Pachikara N."/>
            <person name="Randazzo S."/>
            <person name="Depoix D."/>
            <person name="Carcy B."/>
            <person name="Delbecq S."/>
            <person name="Frutos R."/>
            <person name="Silva J.C."/>
            <person name="Sutton R."/>
            <person name="Krause P.J."/>
            <person name="Mamoun C.B."/>
        </authorList>
    </citation>
    <scope>NUCLEOTIDE SEQUENCE [LARGE SCALE GENOMIC DNA]</scope>
    <source>
        <strain evidence="8 9">RI</strain>
    </source>
</reference>
<dbReference type="OrthoDB" id="6334211at2759"/>
<keyword evidence="3 8" id="KW-0808">Transferase</keyword>
<dbReference type="InterPro" id="IPR017665">
    <property type="entry name" value="Guanylate_kinase"/>
</dbReference>
<dbReference type="SUPFAM" id="SSF52540">
    <property type="entry name" value="P-loop containing nucleoside triphosphate hydrolases"/>
    <property type="match status" value="1"/>
</dbReference>
<reference evidence="8 9" key="1">
    <citation type="journal article" date="2012" name="Nucleic Acids Res.">
        <title>Sequencing of the smallest Apicomplexan genome from the human pathogen Babesia microti.</title>
        <authorList>
            <person name="Cornillot E."/>
            <person name="Hadj-Kaddour K."/>
            <person name="Dassouli A."/>
            <person name="Noel B."/>
            <person name="Ranwez V."/>
            <person name="Vacherie B."/>
            <person name="Augagneur Y."/>
            <person name="Bres V."/>
            <person name="Duclos A."/>
            <person name="Randazzo S."/>
            <person name="Carcy B."/>
            <person name="Debierre-Grockiego F."/>
            <person name="Delbecq S."/>
            <person name="Moubri-Menage K."/>
            <person name="Shams-Eldin H."/>
            <person name="Usmani-Brown S."/>
            <person name="Bringaud F."/>
            <person name="Wincker P."/>
            <person name="Vivares C.P."/>
            <person name="Schwarz R.T."/>
            <person name="Schetters T.P."/>
            <person name="Krause P.J."/>
            <person name="Gorenflot A."/>
            <person name="Berry V."/>
            <person name="Barbe V."/>
            <person name="Ben Mamoun C."/>
        </authorList>
    </citation>
    <scope>NUCLEOTIDE SEQUENCE [LARGE SCALE GENOMIC DNA]</scope>
    <source>
        <strain evidence="8 9">RI</strain>
    </source>
</reference>
<dbReference type="GO" id="GO:0005524">
    <property type="term" value="F:ATP binding"/>
    <property type="evidence" value="ECO:0007669"/>
    <property type="project" value="UniProtKB-KW"/>
</dbReference>
<sequence>MLENPSSLAYLPLLIVGPSGVGKGTIIRKLIGTYSSLFSYSISHTTRIPRCNEIHGKHYYFVSNSEFSAIKEAGGFLECVEFCGNNYGTSIAEMNRVRSNKQIPILEIDIAGYVQLLEMNFKMRSIFILPPSLDELRTRLLDRGSDIEETISKRLEIAKNEIEMSEKIFFDSKIVNNSVEKTIQEIDKQLNSWYKDEITKL</sequence>
<dbReference type="PANTHER" id="PTHR23117:SF13">
    <property type="entry name" value="GUANYLATE KINASE"/>
    <property type="match status" value="1"/>
</dbReference>
<dbReference type="AlphaFoldDB" id="I7JAD1"/>
<keyword evidence="9" id="KW-1185">Reference proteome</keyword>
<proteinExistence type="inferred from homology"/>
<dbReference type="NCBIfam" id="TIGR03263">
    <property type="entry name" value="guanyl_kin"/>
    <property type="match status" value="1"/>
</dbReference>
<evidence type="ECO:0000313" key="9">
    <source>
        <dbReference type="Proteomes" id="UP000002899"/>
    </source>
</evidence>
<feature type="domain" description="Guanylate kinase-like" evidence="7">
    <location>
        <begin position="10"/>
        <end position="191"/>
    </location>
</feature>
<evidence type="ECO:0000256" key="5">
    <source>
        <dbReference type="ARBA" id="ARBA00022777"/>
    </source>
</evidence>
<dbReference type="GO" id="GO:0004385">
    <property type="term" value="F:GMP kinase activity"/>
    <property type="evidence" value="ECO:0007669"/>
    <property type="project" value="UniProtKB-EC"/>
</dbReference>
<dbReference type="PANTHER" id="PTHR23117">
    <property type="entry name" value="GUANYLATE KINASE-RELATED"/>
    <property type="match status" value="1"/>
</dbReference>
<dbReference type="EMBL" id="FO082872">
    <property type="protein sequence ID" value="CCF73719.1"/>
    <property type="molecule type" value="Genomic_DNA"/>
</dbReference>
<dbReference type="GO" id="GO:0005829">
    <property type="term" value="C:cytosol"/>
    <property type="evidence" value="ECO:0007669"/>
    <property type="project" value="TreeGrafter"/>
</dbReference>
<dbReference type="InterPro" id="IPR027417">
    <property type="entry name" value="P-loop_NTPase"/>
</dbReference>
<evidence type="ECO:0000259" key="7">
    <source>
        <dbReference type="PROSITE" id="PS50052"/>
    </source>
</evidence>
<dbReference type="PROSITE" id="PS00856">
    <property type="entry name" value="GUANYLATE_KINASE_1"/>
    <property type="match status" value="1"/>
</dbReference>
<keyword evidence="6" id="KW-0067">ATP-binding</keyword>
<keyword evidence="4" id="KW-0547">Nucleotide-binding</keyword>
<dbReference type="RefSeq" id="XP_012648328.1">
    <property type="nucleotide sequence ID" value="XM_012792874.1"/>
</dbReference>
<protein>
    <recommendedName>
        <fullName evidence="2">guanylate kinase</fullName>
        <ecNumber evidence="2">2.7.4.8</ecNumber>
    </recommendedName>
</protein>
<dbReference type="InterPro" id="IPR008144">
    <property type="entry name" value="Guanylate_kin-like_dom"/>
</dbReference>